<feature type="domain" description="Microcystin LR degradation protein MlrC N-terminal" evidence="2">
    <location>
        <begin position="1"/>
        <end position="92"/>
    </location>
</feature>
<organism evidence="3">
    <name type="scientific">marine sediment metagenome</name>
    <dbReference type="NCBI Taxonomy" id="412755"/>
    <lineage>
        <taxon>unclassified sequences</taxon>
        <taxon>metagenomes</taxon>
        <taxon>ecological metagenomes</taxon>
    </lineage>
</organism>
<proteinExistence type="predicted"/>
<reference evidence="3" key="1">
    <citation type="journal article" date="2014" name="Front. Microbiol.">
        <title>High frequency of phylogenetically diverse reductive dehalogenase-homologous genes in deep subseafloor sedimentary metagenomes.</title>
        <authorList>
            <person name="Kawai M."/>
            <person name="Futagami T."/>
            <person name="Toyoda A."/>
            <person name="Takaki Y."/>
            <person name="Nishi S."/>
            <person name="Hori S."/>
            <person name="Arai W."/>
            <person name="Tsubouchi T."/>
            <person name="Morono Y."/>
            <person name="Uchiyama I."/>
            <person name="Ito T."/>
            <person name="Fujiyama A."/>
            <person name="Inagaki F."/>
            <person name="Takami H."/>
        </authorList>
    </citation>
    <scope>NUCLEOTIDE SEQUENCE</scope>
    <source>
        <strain evidence="3">Expedition CK06-06</strain>
    </source>
</reference>
<feature type="domain" description="Microcystin LR degradation protein MlrC C-terminal" evidence="1">
    <location>
        <begin position="128"/>
        <end position="293"/>
    </location>
</feature>
<dbReference type="Pfam" id="PF07364">
    <property type="entry name" value="DUF1485"/>
    <property type="match status" value="1"/>
</dbReference>
<protein>
    <recommendedName>
        <fullName evidence="4">Microcystin LR degradation protein MlrC C-terminal domain-containing protein</fullName>
    </recommendedName>
</protein>
<gene>
    <name evidence="3" type="ORF">S01H1_08378</name>
</gene>
<sequence length="304" mass="33118">PTMAIAKPGIVVPSVYSATTVSPGKDIIDRVLEWEKKPGVIDVTALFGFSWSDVHQLGMSMIAVTDDDKALAQEVVDDLAKLAWSKREALTGREKFSLYSVRDGVLLAMEKAKTASKPMVILDHADRTNDTTFVLQELLAQGAKNVAIPVFYGPEAAKTCIEAGVGETVKMKVGASTGWRDGGPVEVEGRVLWAGEGKYVGTGPMRMNREIDHGPTAIIDADGIWLQFTTHKASLIDEDPIVQFGYDTQDFDIVVTKSKTHFRAVFEEVGEEIIIVDAPGQCPADTGVFDYKNIPDDLYPITKN</sequence>
<comment type="caution">
    <text evidence="3">The sequence shown here is derived from an EMBL/GenBank/DDBJ whole genome shotgun (WGS) entry which is preliminary data.</text>
</comment>
<dbReference type="Pfam" id="PF07171">
    <property type="entry name" value="MlrC_C"/>
    <property type="match status" value="1"/>
</dbReference>
<dbReference type="InterPro" id="IPR015995">
    <property type="entry name" value="MlrC_N"/>
</dbReference>
<evidence type="ECO:0008006" key="4">
    <source>
        <dbReference type="Google" id="ProtNLM"/>
    </source>
</evidence>
<evidence type="ECO:0000313" key="3">
    <source>
        <dbReference type="EMBL" id="GAF76054.1"/>
    </source>
</evidence>
<accession>X0S4X2</accession>
<feature type="non-terminal residue" evidence="3">
    <location>
        <position position="1"/>
    </location>
</feature>
<evidence type="ECO:0000259" key="2">
    <source>
        <dbReference type="Pfam" id="PF07364"/>
    </source>
</evidence>
<name>X0S4X2_9ZZZZ</name>
<dbReference type="EMBL" id="BARS01004302">
    <property type="protein sequence ID" value="GAF76054.1"/>
    <property type="molecule type" value="Genomic_DNA"/>
</dbReference>
<evidence type="ECO:0000259" key="1">
    <source>
        <dbReference type="Pfam" id="PF07171"/>
    </source>
</evidence>
<dbReference type="AlphaFoldDB" id="X0S4X2"/>
<dbReference type="InterPro" id="IPR010799">
    <property type="entry name" value="MlrC_C"/>
</dbReference>